<comment type="caution">
    <text evidence="2">The sequence shown here is derived from an EMBL/GenBank/DDBJ whole genome shotgun (WGS) entry which is preliminary data.</text>
</comment>
<dbReference type="GO" id="GO:0008168">
    <property type="term" value="F:methyltransferase activity"/>
    <property type="evidence" value="ECO:0007669"/>
    <property type="project" value="UniProtKB-KW"/>
</dbReference>
<evidence type="ECO:0000313" key="2">
    <source>
        <dbReference type="EMBL" id="PNH03525.1"/>
    </source>
</evidence>
<dbReference type="SUPFAM" id="SSF53335">
    <property type="entry name" value="S-adenosyl-L-methionine-dependent methyltransferases"/>
    <property type="match status" value="1"/>
</dbReference>
<keyword evidence="2" id="KW-0808">Transferase</keyword>
<dbReference type="AlphaFoldDB" id="A0A2J7ZTC5"/>
<dbReference type="EMBL" id="PGGS01000492">
    <property type="protein sequence ID" value="PNH03525.1"/>
    <property type="molecule type" value="Genomic_DNA"/>
</dbReference>
<accession>A0A2J7ZTC5</accession>
<feature type="non-terminal residue" evidence="2">
    <location>
        <position position="170"/>
    </location>
</feature>
<dbReference type="Pfam" id="PF06962">
    <property type="entry name" value="rRNA_methylase"/>
    <property type="match status" value="1"/>
</dbReference>
<keyword evidence="3" id="KW-1185">Reference proteome</keyword>
<feature type="non-terminal residue" evidence="2">
    <location>
        <position position="1"/>
    </location>
</feature>
<dbReference type="InterPro" id="IPR010719">
    <property type="entry name" value="MnmM_MeTrfase"/>
</dbReference>
<feature type="compositionally biased region" description="Low complexity" evidence="1">
    <location>
        <begin position="10"/>
        <end position="23"/>
    </location>
</feature>
<keyword evidence="2" id="KW-0489">Methyltransferase</keyword>
<name>A0A2J7ZTC5_9CHLO</name>
<organism evidence="2 3">
    <name type="scientific">Tetrabaena socialis</name>
    <dbReference type="NCBI Taxonomy" id="47790"/>
    <lineage>
        <taxon>Eukaryota</taxon>
        <taxon>Viridiplantae</taxon>
        <taxon>Chlorophyta</taxon>
        <taxon>core chlorophytes</taxon>
        <taxon>Chlorophyceae</taxon>
        <taxon>CS clade</taxon>
        <taxon>Chlamydomonadales</taxon>
        <taxon>Tetrabaenaceae</taxon>
        <taxon>Tetrabaena</taxon>
    </lineage>
</organism>
<gene>
    <name evidence="2" type="ORF">TSOC_010410</name>
</gene>
<evidence type="ECO:0000256" key="1">
    <source>
        <dbReference type="SAM" id="MobiDB-lite"/>
    </source>
</evidence>
<proteinExistence type="predicted"/>
<dbReference type="PANTHER" id="PTHR35276:SF1">
    <property type="entry name" value="TRNA (MNM(5)S(2)U34)-METHYLTRANSFERASE, CHLOROPLASTIC"/>
    <property type="match status" value="1"/>
</dbReference>
<dbReference type="Gene3D" id="3.40.50.150">
    <property type="entry name" value="Vaccinia Virus protein VP39"/>
    <property type="match status" value="2"/>
</dbReference>
<evidence type="ECO:0000313" key="3">
    <source>
        <dbReference type="Proteomes" id="UP000236333"/>
    </source>
</evidence>
<dbReference type="InterPro" id="IPR029063">
    <property type="entry name" value="SAM-dependent_MTases_sf"/>
</dbReference>
<reference evidence="2 3" key="1">
    <citation type="journal article" date="2017" name="Mol. Biol. Evol.">
        <title>The 4-celled Tetrabaena socialis nuclear genome reveals the essential components for genetic control of cell number at the origin of multicellularity in the volvocine lineage.</title>
        <authorList>
            <person name="Featherston J."/>
            <person name="Arakaki Y."/>
            <person name="Hanschen E.R."/>
            <person name="Ferris P.J."/>
            <person name="Michod R.E."/>
            <person name="Olson B.J.S.C."/>
            <person name="Nozaki H."/>
            <person name="Durand P.M."/>
        </authorList>
    </citation>
    <scope>NUCLEOTIDE SEQUENCE [LARGE SCALE GENOMIC DNA]</scope>
    <source>
        <strain evidence="2 3">NIES-571</strain>
    </source>
</reference>
<feature type="region of interest" description="Disordered" evidence="1">
    <location>
        <begin position="1"/>
        <end position="34"/>
    </location>
</feature>
<sequence>PLSPVKPSSRTTGRAAERGATAGRKADLPATTDEPSLHELLLRVAAAAAPAAAAGDGPPPSLQQLLLAGPRLTTITQAVWSQVLRPGDTAVDATCGNGHDTLFLARAVGPGGHVFAFDIQARGPSRRAPATALVVMPGGLITILSYTGHPGGAEEYEAVRQLMSELNPLE</sequence>
<dbReference type="OrthoDB" id="2984at2759"/>
<dbReference type="GO" id="GO:0032259">
    <property type="term" value="P:methylation"/>
    <property type="evidence" value="ECO:0007669"/>
    <property type="project" value="UniProtKB-KW"/>
</dbReference>
<dbReference type="PANTHER" id="PTHR35276">
    <property type="entry name" value="S-ADENOSYL-L-METHIONINE-DEPENDENT METHYLTRANSFERASES SUPERFAMILY PROTEIN"/>
    <property type="match status" value="1"/>
</dbReference>
<protein>
    <submittedName>
        <fullName evidence="2">Putative rRNA methylase ytqB</fullName>
    </submittedName>
</protein>
<dbReference type="Proteomes" id="UP000236333">
    <property type="component" value="Unassembled WGS sequence"/>
</dbReference>